<evidence type="ECO:0000256" key="3">
    <source>
        <dbReference type="ARBA" id="ARBA00022679"/>
    </source>
</evidence>
<keyword evidence="3 6" id="KW-0808">Transferase</keyword>
<dbReference type="EMBL" id="SKFH01000005">
    <property type="protein sequence ID" value="TCZ73740.1"/>
    <property type="molecule type" value="Genomic_DNA"/>
</dbReference>
<evidence type="ECO:0000313" key="6">
    <source>
        <dbReference type="EMBL" id="TCZ73740.1"/>
    </source>
</evidence>
<sequence length="381" mass="42736">MEWAAALFWFLLGGVFFAYVGYPLLLLALTAFRRRRALPVPEQWPEVTLVVAAYNEAAILPEKIRNALALEYPAGRLHLLVVTDGSTDGSADLLAPFPAVEVLHQDQRRGKTAALNRALATVRTPLVVLSDANTELAPGALKLLLRHFENERVGAVAGEKRVRHSSGMGFAEGWYWHYESFVKRLDARLYSVVGAAGELFALRTSLFRPMPEDTLLDDLFLSLHIGLQGRRIAYEPGAYALEAPSASLRDEQTRKVRIAAGAFQLLERLSWRSLLGHPVLAFQFVARRWLRWVFCPPALPLLLLLNAALALWHGAPLYDWLLGGQLLAYTLAAAGAGLLRRNRAFFLTTVPFYFLFMNACLLAGWWKYRKGRQSVLWEKAR</sequence>
<keyword evidence="7" id="KW-1185">Reference proteome</keyword>
<evidence type="ECO:0000256" key="4">
    <source>
        <dbReference type="SAM" id="Phobius"/>
    </source>
</evidence>
<feature type="transmembrane region" description="Helical" evidence="4">
    <location>
        <begin position="6"/>
        <end position="29"/>
    </location>
</feature>
<dbReference type="AlphaFoldDB" id="A0A4R4E4U4"/>
<keyword evidence="2" id="KW-0328">Glycosyltransferase</keyword>
<dbReference type="Pfam" id="PF00535">
    <property type="entry name" value="Glycos_transf_2"/>
    <property type="match status" value="1"/>
</dbReference>
<dbReference type="InterPro" id="IPR029044">
    <property type="entry name" value="Nucleotide-diphossugar_trans"/>
</dbReference>
<evidence type="ECO:0000313" key="7">
    <source>
        <dbReference type="Proteomes" id="UP000295164"/>
    </source>
</evidence>
<accession>A0A4R4E4U4</accession>
<name>A0A4R4E4U4_9BACT</name>
<dbReference type="SUPFAM" id="SSF53448">
    <property type="entry name" value="Nucleotide-diphospho-sugar transferases"/>
    <property type="match status" value="1"/>
</dbReference>
<dbReference type="PANTHER" id="PTHR43630:SF1">
    <property type="entry name" value="POLY-BETA-1,6-N-ACETYL-D-GLUCOSAMINE SYNTHASE"/>
    <property type="match status" value="1"/>
</dbReference>
<keyword evidence="4" id="KW-0472">Membrane</keyword>
<evidence type="ECO:0000256" key="2">
    <source>
        <dbReference type="ARBA" id="ARBA00022676"/>
    </source>
</evidence>
<dbReference type="CDD" id="cd06439">
    <property type="entry name" value="CESA_like_1"/>
    <property type="match status" value="1"/>
</dbReference>
<feature type="domain" description="Glycosyltransferase 2-like" evidence="5">
    <location>
        <begin position="49"/>
        <end position="207"/>
    </location>
</feature>
<gene>
    <name evidence="6" type="ORF">E0486_05510</name>
</gene>
<proteinExistence type="inferred from homology"/>
<dbReference type="InterPro" id="IPR001173">
    <property type="entry name" value="Glyco_trans_2-like"/>
</dbReference>
<comment type="similarity">
    <text evidence="1">Belongs to the glycosyltransferase 2 family.</text>
</comment>
<dbReference type="GO" id="GO:0016757">
    <property type="term" value="F:glycosyltransferase activity"/>
    <property type="evidence" value="ECO:0007669"/>
    <property type="project" value="UniProtKB-KW"/>
</dbReference>
<organism evidence="6 7">
    <name type="scientific">Flaviaesturariibacter aridisoli</name>
    <dbReference type="NCBI Taxonomy" id="2545761"/>
    <lineage>
        <taxon>Bacteria</taxon>
        <taxon>Pseudomonadati</taxon>
        <taxon>Bacteroidota</taxon>
        <taxon>Chitinophagia</taxon>
        <taxon>Chitinophagales</taxon>
        <taxon>Chitinophagaceae</taxon>
        <taxon>Flaviaestuariibacter</taxon>
    </lineage>
</organism>
<dbReference type="Gene3D" id="3.90.550.10">
    <property type="entry name" value="Spore Coat Polysaccharide Biosynthesis Protein SpsA, Chain A"/>
    <property type="match status" value="1"/>
</dbReference>
<dbReference type="Proteomes" id="UP000295164">
    <property type="component" value="Unassembled WGS sequence"/>
</dbReference>
<dbReference type="RefSeq" id="WP_131851145.1">
    <property type="nucleotide sequence ID" value="NZ_SKFH01000005.1"/>
</dbReference>
<feature type="transmembrane region" description="Helical" evidence="4">
    <location>
        <begin position="292"/>
        <end position="314"/>
    </location>
</feature>
<keyword evidence="4" id="KW-1133">Transmembrane helix</keyword>
<feature type="transmembrane region" description="Helical" evidence="4">
    <location>
        <begin position="320"/>
        <end position="339"/>
    </location>
</feature>
<protein>
    <submittedName>
        <fullName evidence="6">Glycosyltransferase family 2 protein</fullName>
    </submittedName>
</protein>
<evidence type="ECO:0000259" key="5">
    <source>
        <dbReference type="Pfam" id="PF00535"/>
    </source>
</evidence>
<feature type="transmembrane region" description="Helical" evidence="4">
    <location>
        <begin position="346"/>
        <end position="366"/>
    </location>
</feature>
<dbReference type="PANTHER" id="PTHR43630">
    <property type="entry name" value="POLY-BETA-1,6-N-ACETYL-D-GLUCOSAMINE SYNTHASE"/>
    <property type="match status" value="1"/>
</dbReference>
<evidence type="ECO:0000256" key="1">
    <source>
        <dbReference type="ARBA" id="ARBA00006739"/>
    </source>
</evidence>
<keyword evidence="4" id="KW-0812">Transmembrane</keyword>
<dbReference type="OrthoDB" id="9766971at2"/>
<reference evidence="6 7" key="1">
    <citation type="submission" date="2019-03" db="EMBL/GenBank/DDBJ databases">
        <authorList>
            <person name="Kim M.K.M."/>
        </authorList>
    </citation>
    <scope>NUCLEOTIDE SEQUENCE [LARGE SCALE GENOMIC DNA]</scope>
    <source>
        <strain evidence="6 7">17J68-15</strain>
    </source>
</reference>
<comment type="caution">
    <text evidence="6">The sequence shown here is derived from an EMBL/GenBank/DDBJ whole genome shotgun (WGS) entry which is preliminary data.</text>
</comment>